<organism evidence="2 3">
    <name type="scientific">Heterodera trifolii</name>
    <dbReference type="NCBI Taxonomy" id="157864"/>
    <lineage>
        <taxon>Eukaryota</taxon>
        <taxon>Metazoa</taxon>
        <taxon>Ecdysozoa</taxon>
        <taxon>Nematoda</taxon>
        <taxon>Chromadorea</taxon>
        <taxon>Rhabditida</taxon>
        <taxon>Tylenchina</taxon>
        <taxon>Tylenchomorpha</taxon>
        <taxon>Tylenchoidea</taxon>
        <taxon>Heteroderidae</taxon>
        <taxon>Heteroderinae</taxon>
        <taxon>Heterodera</taxon>
    </lineage>
</organism>
<dbReference type="PANTHER" id="PTHR45774">
    <property type="entry name" value="BTB/POZ DOMAIN-CONTAINING"/>
    <property type="match status" value="1"/>
</dbReference>
<dbReference type="SUPFAM" id="SSF49599">
    <property type="entry name" value="TRAF domain-like"/>
    <property type="match status" value="2"/>
</dbReference>
<evidence type="ECO:0000313" key="3">
    <source>
        <dbReference type="Proteomes" id="UP001620626"/>
    </source>
</evidence>
<dbReference type="InterPro" id="IPR000210">
    <property type="entry name" value="BTB/POZ_dom"/>
</dbReference>
<evidence type="ECO:0000313" key="2">
    <source>
        <dbReference type="EMBL" id="KAL3120261.1"/>
    </source>
</evidence>
<feature type="domain" description="MATH" evidence="1">
    <location>
        <begin position="392"/>
        <end position="528"/>
    </location>
</feature>
<evidence type="ECO:0000259" key="1">
    <source>
        <dbReference type="PROSITE" id="PS50144"/>
    </source>
</evidence>
<dbReference type="InterPro" id="IPR002083">
    <property type="entry name" value="MATH/TRAF_dom"/>
</dbReference>
<feature type="domain" description="MATH" evidence="1">
    <location>
        <begin position="237"/>
        <end position="374"/>
    </location>
</feature>
<dbReference type="EMBL" id="JBICBT010000217">
    <property type="protein sequence ID" value="KAL3120261.1"/>
    <property type="molecule type" value="Genomic_DNA"/>
</dbReference>
<dbReference type="AlphaFoldDB" id="A0ABD2LYD9"/>
<sequence length="539" mass="61148">MSKSAIAGIKLMLSTGEYADVHFLVGGGDGKEAKAMFRFDDKKKQAENSSANCPIVEIPDVEAAAFKVMLSFIYMDELSALNGDNAMAVLYAATKYNIPDLVGASLQIPFSKLRNVFLAYAQARFFDLENYANDCLAYIDKNADILFKSDAFLESRENGIEWSAENCRKILGPALFKIRFPLFPQADFSEKIVPSGILTADEVVGVEQYHTNHDFCGISDRLLYTLQFPCHRRIWIFGTLLMDIEKVSEFVEQMAGAKRHSETLYINGLPWSICANTKTKTGRTDNEKCLGIYLLFDAPEEDLHWRCCVHSATFEIISQKSVAENSIGTFCDRIFDNKSNNWGFKTFITFAELMDPRNGFYNRKDDKVTLAIDLSVKDEKTDKCISDPNKSNGKISMEIEKVSEFAREVILSERKSETVHIKGFQWKILAEIKTKKESTDNEKCLAIYLLCDAPEKVKNWSCKSSAIFRIVSQKSGVPDIRKELDDHIFDNKENSWPYSNFISFAELIDHDKGFYDKSEDKVTIAIDVTVKEVKMEHKS</sequence>
<dbReference type="PROSITE" id="PS50144">
    <property type="entry name" value="MATH"/>
    <property type="match status" value="2"/>
</dbReference>
<dbReference type="PANTHER" id="PTHR45774:SF3">
    <property type="entry name" value="BTB (POZ) DOMAIN-CONTAINING 2B-RELATED"/>
    <property type="match status" value="1"/>
</dbReference>
<dbReference type="InterPro" id="IPR011333">
    <property type="entry name" value="SKP1/BTB/POZ_sf"/>
</dbReference>
<accession>A0ABD2LYD9</accession>
<gene>
    <name evidence="2" type="ORF">niasHT_008888</name>
</gene>
<dbReference type="SUPFAM" id="SSF54695">
    <property type="entry name" value="POZ domain"/>
    <property type="match status" value="1"/>
</dbReference>
<reference evidence="2 3" key="1">
    <citation type="submission" date="2024-10" db="EMBL/GenBank/DDBJ databases">
        <authorList>
            <person name="Kim D."/>
        </authorList>
    </citation>
    <scope>NUCLEOTIDE SEQUENCE [LARGE SCALE GENOMIC DNA]</scope>
    <source>
        <strain evidence="2">BH-2024</strain>
    </source>
</reference>
<proteinExistence type="predicted"/>
<name>A0ABD2LYD9_9BILA</name>
<dbReference type="Pfam" id="PF00651">
    <property type="entry name" value="BTB"/>
    <property type="match status" value="1"/>
</dbReference>
<keyword evidence="3" id="KW-1185">Reference proteome</keyword>
<dbReference type="Pfam" id="PF22486">
    <property type="entry name" value="MATH_2"/>
    <property type="match status" value="2"/>
</dbReference>
<dbReference type="SMART" id="SM00061">
    <property type="entry name" value="MATH"/>
    <property type="match status" value="2"/>
</dbReference>
<dbReference type="InterPro" id="IPR008974">
    <property type="entry name" value="TRAF-like"/>
</dbReference>
<dbReference type="Proteomes" id="UP001620626">
    <property type="component" value="Unassembled WGS sequence"/>
</dbReference>
<dbReference type="Gene3D" id="2.60.210.10">
    <property type="entry name" value="Apoptosis, Tumor Necrosis Factor Receptor Associated Protein 2, Chain A"/>
    <property type="match status" value="2"/>
</dbReference>
<protein>
    <recommendedName>
        <fullName evidence="1">MATH domain-containing protein</fullName>
    </recommendedName>
</protein>
<dbReference type="Gene3D" id="3.30.710.10">
    <property type="entry name" value="Potassium Channel Kv1.1, Chain A"/>
    <property type="match status" value="1"/>
</dbReference>
<comment type="caution">
    <text evidence="2">The sequence shown here is derived from an EMBL/GenBank/DDBJ whole genome shotgun (WGS) entry which is preliminary data.</text>
</comment>